<dbReference type="Pfam" id="PF13855">
    <property type="entry name" value="LRR_8"/>
    <property type="match status" value="1"/>
</dbReference>
<dbReference type="InterPro" id="IPR032675">
    <property type="entry name" value="LRR_dom_sf"/>
</dbReference>
<reference evidence="3" key="2">
    <citation type="submission" date="2025-08" db="UniProtKB">
        <authorList>
            <consortium name="Ensembl"/>
        </authorList>
    </citation>
    <scope>IDENTIFICATION</scope>
</reference>
<dbReference type="SUPFAM" id="SSF52058">
    <property type="entry name" value="L domain-like"/>
    <property type="match status" value="1"/>
</dbReference>
<dbReference type="Proteomes" id="UP000007635">
    <property type="component" value="Chromosome V"/>
</dbReference>
<proteinExistence type="predicted"/>
<keyword evidence="1" id="KW-0433">Leucine-rich repeat</keyword>
<dbReference type="Ensembl" id="ENSGACT00000003052.2">
    <property type="protein sequence ID" value="ENSGACP00000003041.2"/>
    <property type="gene ID" value="ENSGACG00000002340.2"/>
</dbReference>
<dbReference type="OrthoDB" id="1060944at2759"/>
<dbReference type="InterPro" id="IPR001611">
    <property type="entry name" value="Leu-rich_rpt"/>
</dbReference>
<dbReference type="PANTHER" id="PTHR48051:SF1">
    <property type="entry name" value="RAS SUPPRESSOR PROTEIN 1"/>
    <property type="match status" value="1"/>
</dbReference>
<accession>G3NCJ1</accession>
<dbReference type="InterPro" id="IPR050216">
    <property type="entry name" value="LRR_domain-containing"/>
</dbReference>
<dbReference type="RefSeq" id="XP_040031662.1">
    <property type="nucleotide sequence ID" value="XM_040175728.1"/>
</dbReference>
<reference evidence="3 4" key="1">
    <citation type="journal article" date="2021" name="G3 (Bethesda)">
        <title>Improved contiguity of the threespine stickleback genome using long-read sequencing.</title>
        <authorList>
            <person name="Nath S."/>
            <person name="Shaw D.E."/>
            <person name="White M.A."/>
        </authorList>
    </citation>
    <scope>NUCLEOTIDE SEQUENCE [LARGE SCALE GENOMIC DNA]</scope>
    <source>
        <strain evidence="3 4">Lake Benthic</strain>
    </source>
</reference>
<reference evidence="3" key="3">
    <citation type="submission" date="2025-09" db="UniProtKB">
        <authorList>
            <consortium name="Ensembl"/>
        </authorList>
    </citation>
    <scope>IDENTIFICATION</scope>
</reference>
<dbReference type="Bgee" id="ENSGACG00000002340">
    <property type="expression patterns" value="Expressed in camera-type eye and 13 other cell types or tissues"/>
</dbReference>
<dbReference type="AlphaFoldDB" id="G3NCJ1"/>
<dbReference type="eggNOG" id="KOG4579">
    <property type="taxonomic scope" value="Eukaryota"/>
</dbReference>
<dbReference type="InParanoid" id="G3NCJ1"/>
<evidence type="ECO:0000256" key="2">
    <source>
        <dbReference type="ARBA" id="ARBA00022737"/>
    </source>
</evidence>
<dbReference type="KEGG" id="gat:120818867"/>
<evidence type="ECO:0000313" key="3">
    <source>
        <dbReference type="Ensembl" id="ENSGACP00000003041.2"/>
    </source>
</evidence>
<dbReference type="OMA" id="MADAVYM"/>
<evidence type="ECO:0000313" key="4">
    <source>
        <dbReference type="Proteomes" id="UP000007635"/>
    </source>
</evidence>
<dbReference type="GeneID" id="120818867"/>
<dbReference type="GeneTree" id="ENSGT00730000111199"/>
<evidence type="ECO:0000256" key="1">
    <source>
        <dbReference type="ARBA" id="ARBA00022614"/>
    </source>
</evidence>
<dbReference type="eggNOG" id="KOG0619">
    <property type="taxonomic scope" value="Eukaryota"/>
</dbReference>
<organism evidence="3 4">
    <name type="scientific">Gasterosteus aculeatus aculeatus</name>
    <name type="common">three-spined stickleback</name>
    <dbReference type="NCBI Taxonomy" id="481459"/>
    <lineage>
        <taxon>Eukaryota</taxon>
        <taxon>Metazoa</taxon>
        <taxon>Chordata</taxon>
        <taxon>Craniata</taxon>
        <taxon>Vertebrata</taxon>
        <taxon>Euteleostomi</taxon>
        <taxon>Actinopterygii</taxon>
        <taxon>Neopterygii</taxon>
        <taxon>Teleostei</taxon>
        <taxon>Neoteleostei</taxon>
        <taxon>Acanthomorphata</taxon>
        <taxon>Eupercaria</taxon>
        <taxon>Perciformes</taxon>
        <taxon>Cottioidei</taxon>
        <taxon>Gasterosteales</taxon>
        <taxon>Gasterosteidae</taxon>
        <taxon>Gasterosteus</taxon>
    </lineage>
</organism>
<protein>
    <submittedName>
        <fullName evidence="3">Leucine rich repeat containing 20</fullName>
    </submittedName>
</protein>
<dbReference type="STRING" id="69293.ENSGACP00000003041"/>
<dbReference type="Gene3D" id="3.80.10.10">
    <property type="entry name" value="Ribonuclease Inhibitor"/>
    <property type="match status" value="1"/>
</dbReference>
<keyword evidence="4" id="KW-1185">Reference proteome</keyword>
<dbReference type="GO" id="GO:0005737">
    <property type="term" value="C:cytoplasm"/>
    <property type="evidence" value="ECO:0007669"/>
    <property type="project" value="TreeGrafter"/>
</dbReference>
<sequence>MTSTQPGNSWPGVRGKCVVPCNVFFRNDHNRIMAEAVANVARRVNATVEEGSDTLDLSNCKLISFPDGVFKVLRSVSDNIRVITLADNEMKSISSKLFSTFTQLRELDLRGNVLTKLPASVGEMEHLTCINLANNSFSVFPDKLTEIATLERINLQGNGITEIPVEKLTDMRALKWLNVKSNPLDSNTQSALQSLHGFETEC</sequence>
<keyword evidence="2" id="KW-0677">Repeat</keyword>
<name>G3NCJ1_GASAC</name>
<dbReference type="PANTHER" id="PTHR48051">
    <property type="match status" value="1"/>
</dbReference>
<dbReference type="CTD" id="55222"/>